<keyword evidence="1" id="KW-0812">Transmembrane</keyword>
<protein>
    <submittedName>
        <fullName evidence="2">DUF4184 family protein</fullName>
    </submittedName>
</protein>
<feature type="transmembrane region" description="Helical" evidence="1">
    <location>
        <begin position="117"/>
        <end position="136"/>
    </location>
</feature>
<keyword evidence="1" id="KW-1133">Transmembrane helix</keyword>
<feature type="transmembrane region" description="Helical" evidence="1">
    <location>
        <begin position="174"/>
        <end position="193"/>
    </location>
</feature>
<feature type="transmembrane region" description="Helical" evidence="1">
    <location>
        <begin position="205"/>
        <end position="226"/>
    </location>
</feature>
<comment type="caution">
    <text evidence="2">The sequence shown here is derived from an EMBL/GenBank/DDBJ whole genome shotgun (WGS) entry which is preliminary data.</text>
</comment>
<feature type="transmembrane region" description="Helical" evidence="1">
    <location>
        <begin position="148"/>
        <end position="167"/>
    </location>
</feature>
<keyword evidence="1" id="KW-0472">Membrane</keyword>
<reference evidence="2 3" key="1">
    <citation type="submission" date="2019-04" db="EMBL/GenBank/DDBJ databases">
        <authorList>
            <person name="Feng G."/>
            <person name="Zhang J."/>
            <person name="Zhu H."/>
        </authorList>
    </citation>
    <scope>NUCLEOTIDE SEQUENCE [LARGE SCALE GENOMIC DNA]</scope>
    <source>
        <strain evidence="2 3">JCM 17223</strain>
    </source>
</reference>
<gene>
    <name evidence="2" type="ORF">E5J99_03650</name>
</gene>
<dbReference type="EMBL" id="SRLD01000004">
    <property type="protein sequence ID" value="TGE19348.1"/>
    <property type="molecule type" value="Genomic_DNA"/>
</dbReference>
<name>A0A4Z0PRC0_9BACT</name>
<proteinExistence type="predicted"/>
<dbReference type="Pfam" id="PF13803">
    <property type="entry name" value="DUF4184"/>
    <property type="match status" value="1"/>
</dbReference>
<feature type="transmembrane region" description="Helical" evidence="1">
    <location>
        <begin position="233"/>
        <end position="255"/>
    </location>
</feature>
<organism evidence="2 3">
    <name type="scientific">Hymenobacter elongatus</name>
    <dbReference type="NCBI Taxonomy" id="877208"/>
    <lineage>
        <taxon>Bacteria</taxon>
        <taxon>Pseudomonadati</taxon>
        <taxon>Bacteroidota</taxon>
        <taxon>Cytophagia</taxon>
        <taxon>Cytophagales</taxon>
        <taxon>Hymenobacteraceae</taxon>
        <taxon>Hymenobacter</taxon>
    </lineage>
</organism>
<keyword evidence="3" id="KW-1185">Reference proteome</keyword>
<dbReference type="InterPro" id="IPR025238">
    <property type="entry name" value="DUF4184"/>
</dbReference>
<dbReference type="AlphaFoldDB" id="A0A4Z0PRC0"/>
<dbReference type="OrthoDB" id="8481923at2"/>
<sequence>MLPGPTLRNINLRCMPFTLAHPAIVLPLLRPLRRHLSATALILGAMAPDFEYFLRLRPDGIYGHTLAGIFWLDIPLVVLFAMLFHRLVKQPLIHCLPRPMRQRLVWPARQPWPWRRAFRAPVLLGAFVGTVSHILWDAFTHDDGGVVLHWPLLMQPVAVGALHWPIYKFLQHGSTLAGFFGIGWFLWQLPAQAGPARLPLPAQRTFWLAIGGIVLLLWGPFMLYSARIWPFDLASVIVTGMSAGLVGVLVAAGTIRRRFLAS</sequence>
<dbReference type="Proteomes" id="UP000297739">
    <property type="component" value="Unassembled WGS sequence"/>
</dbReference>
<accession>A0A4Z0PRC0</accession>
<feature type="transmembrane region" description="Helical" evidence="1">
    <location>
        <begin position="61"/>
        <end position="84"/>
    </location>
</feature>
<evidence type="ECO:0000313" key="3">
    <source>
        <dbReference type="Proteomes" id="UP000297739"/>
    </source>
</evidence>
<evidence type="ECO:0000256" key="1">
    <source>
        <dbReference type="SAM" id="Phobius"/>
    </source>
</evidence>
<evidence type="ECO:0000313" key="2">
    <source>
        <dbReference type="EMBL" id="TGE19348.1"/>
    </source>
</evidence>